<dbReference type="Gene3D" id="2.170.270.10">
    <property type="entry name" value="SET domain"/>
    <property type="match status" value="1"/>
</dbReference>
<dbReference type="SMART" id="SM00317">
    <property type="entry name" value="SET"/>
    <property type="match status" value="1"/>
</dbReference>
<protein>
    <submittedName>
        <fullName evidence="8">CSON005225 protein</fullName>
    </submittedName>
</protein>
<dbReference type="PROSITE" id="PS50280">
    <property type="entry name" value="SET"/>
    <property type="match status" value="1"/>
</dbReference>
<feature type="domain" description="MYND-type" evidence="6">
    <location>
        <begin position="20"/>
        <end position="57"/>
    </location>
</feature>
<feature type="domain" description="SET" evidence="5">
    <location>
        <begin position="55"/>
        <end position="300"/>
    </location>
</feature>
<dbReference type="EMBL" id="UFQS01002091">
    <property type="protein sequence ID" value="SSX13199.1"/>
    <property type="molecule type" value="Genomic_DNA"/>
</dbReference>
<dbReference type="AlphaFoldDB" id="A0A336N2L9"/>
<dbReference type="GO" id="GO:0008270">
    <property type="term" value="F:zinc ion binding"/>
    <property type="evidence" value="ECO:0007669"/>
    <property type="project" value="UniProtKB-KW"/>
</dbReference>
<dbReference type="Pfam" id="PF01753">
    <property type="entry name" value="zf-MYND"/>
    <property type="match status" value="1"/>
</dbReference>
<dbReference type="PANTHER" id="PTHR46455">
    <property type="entry name" value="SET AND MYND DOMAIN CONTAINING, ARTHROPOD-SPECIFIC, MEMBER 4, ISOFORM A"/>
    <property type="match status" value="1"/>
</dbReference>
<dbReference type="OMA" id="SAYCCIA"/>
<dbReference type="CDD" id="cd20071">
    <property type="entry name" value="SET_SMYD"/>
    <property type="match status" value="1"/>
</dbReference>
<evidence type="ECO:0000256" key="4">
    <source>
        <dbReference type="PROSITE-ProRule" id="PRU00134"/>
    </source>
</evidence>
<accession>A0A336N2L9</accession>
<evidence type="ECO:0000256" key="3">
    <source>
        <dbReference type="ARBA" id="ARBA00022833"/>
    </source>
</evidence>
<evidence type="ECO:0000313" key="7">
    <source>
        <dbReference type="EMBL" id="SSX13199.1"/>
    </source>
</evidence>
<dbReference type="InterPro" id="IPR001214">
    <property type="entry name" value="SET_dom"/>
</dbReference>
<dbReference type="EMBL" id="UFQT01002091">
    <property type="protein sequence ID" value="SSX32638.1"/>
    <property type="molecule type" value="Genomic_DNA"/>
</dbReference>
<keyword evidence="3" id="KW-0862">Zinc</keyword>
<dbReference type="PANTHER" id="PTHR46455:SF1">
    <property type="entry name" value="SET AND MYND DOMAIN CONTAINING, ARTHROPOD-SPECIFIC, MEMBER 2"/>
    <property type="match status" value="1"/>
</dbReference>
<dbReference type="Pfam" id="PF00856">
    <property type="entry name" value="SET"/>
    <property type="match status" value="1"/>
</dbReference>
<dbReference type="GO" id="GO:0008170">
    <property type="term" value="F:N-methyltransferase activity"/>
    <property type="evidence" value="ECO:0007669"/>
    <property type="project" value="UniProtKB-ARBA"/>
</dbReference>
<sequence length="508" mass="58021">MILHAVESEMSENSSLESVCIVCGTKATQKCTGCYSVTYCGKQHQVEDWKKGHKNSCKCYEIQLSDQLGRYCVATRNIKKGQIILKEKPTLIGPKTVTPAICLSCHKYLSPPPGQDNFNFCSQCNWPMCNFVCENEPIHQTECKIFAEKKFIPNINFTSQGKTESNYCSIMALRLLLMKEKQPEIYDKIMTLESHLDQRRNTQLYQILGMNIPVCLRGLLGNNKINRELALTISGIFDTNCFDVKIPSGKINARGIYYKAAMFSHDCHPNARHLFRENTELILFATTDIKKGDIISLSYTQPLKGTLERRTHLKDAKCFECMCQRCTDPTEFGLYMSSIICPKCNENAKLIPIDVTDIESDFKCESCDAVFDLNDVKETKKIVLDAIKLANKTSPNDFETILETYKDIQPPNASIFLEIKYALLQLYGNPNDLSEEHLQRKIDICMELLEISKKLDPDYGALRTTLLKELHGCLTVLFNLKSQDETNKYKELYEEAIQIKQFEENLLK</sequence>
<reference evidence="8" key="2">
    <citation type="submission" date="2018-07" db="EMBL/GenBank/DDBJ databases">
        <authorList>
            <person name="Quirk P.G."/>
            <person name="Krulwich T.A."/>
        </authorList>
    </citation>
    <scope>NUCLEOTIDE SEQUENCE</scope>
</reference>
<dbReference type="InterPro" id="IPR053010">
    <property type="entry name" value="SET_SmydA-8"/>
</dbReference>
<organism evidence="8">
    <name type="scientific">Culicoides sonorensis</name>
    <name type="common">Biting midge</name>
    <dbReference type="NCBI Taxonomy" id="179676"/>
    <lineage>
        <taxon>Eukaryota</taxon>
        <taxon>Metazoa</taxon>
        <taxon>Ecdysozoa</taxon>
        <taxon>Arthropoda</taxon>
        <taxon>Hexapoda</taxon>
        <taxon>Insecta</taxon>
        <taxon>Pterygota</taxon>
        <taxon>Neoptera</taxon>
        <taxon>Endopterygota</taxon>
        <taxon>Diptera</taxon>
        <taxon>Nematocera</taxon>
        <taxon>Chironomoidea</taxon>
        <taxon>Ceratopogonidae</taxon>
        <taxon>Ceratopogoninae</taxon>
        <taxon>Culicoides</taxon>
        <taxon>Monoculicoides</taxon>
    </lineage>
</organism>
<evidence type="ECO:0000256" key="2">
    <source>
        <dbReference type="ARBA" id="ARBA00022771"/>
    </source>
</evidence>
<evidence type="ECO:0000313" key="8">
    <source>
        <dbReference type="EMBL" id="SSX32638.1"/>
    </source>
</evidence>
<dbReference type="GO" id="GO:0008276">
    <property type="term" value="F:protein methyltransferase activity"/>
    <property type="evidence" value="ECO:0007669"/>
    <property type="project" value="UniProtKB-ARBA"/>
</dbReference>
<reference evidence="7" key="1">
    <citation type="submission" date="2018-04" db="EMBL/GenBank/DDBJ databases">
        <authorList>
            <person name="Go L.Y."/>
            <person name="Mitchell J.A."/>
        </authorList>
    </citation>
    <scope>NUCLEOTIDE SEQUENCE</scope>
    <source>
        <tissue evidence="7">Whole organism</tissue>
    </source>
</reference>
<keyword evidence="2 4" id="KW-0863">Zinc-finger</keyword>
<dbReference type="SUPFAM" id="SSF82199">
    <property type="entry name" value="SET domain"/>
    <property type="match status" value="1"/>
</dbReference>
<name>A0A336N2L9_CULSO</name>
<dbReference type="InterPro" id="IPR046341">
    <property type="entry name" value="SET_dom_sf"/>
</dbReference>
<dbReference type="Gene3D" id="1.10.220.160">
    <property type="match status" value="1"/>
</dbReference>
<dbReference type="Gene3D" id="6.10.140.2220">
    <property type="match status" value="2"/>
</dbReference>
<gene>
    <name evidence="8" type="primary">CSON005225</name>
</gene>
<dbReference type="PROSITE" id="PS50865">
    <property type="entry name" value="ZF_MYND_2"/>
    <property type="match status" value="1"/>
</dbReference>
<keyword evidence="1" id="KW-0479">Metal-binding</keyword>
<evidence type="ECO:0000259" key="6">
    <source>
        <dbReference type="PROSITE" id="PS50865"/>
    </source>
</evidence>
<evidence type="ECO:0000256" key="1">
    <source>
        <dbReference type="ARBA" id="ARBA00022723"/>
    </source>
</evidence>
<dbReference type="InterPro" id="IPR002893">
    <property type="entry name" value="Znf_MYND"/>
</dbReference>
<dbReference type="PROSITE" id="PS01360">
    <property type="entry name" value="ZF_MYND_1"/>
    <property type="match status" value="1"/>
</dbReference>
<dbReference type="GO" id="GO:0008757">
    <property type="term" value="F:S-adenosylmethionine-dependent methyltransferase activity"/>
    <property type="evidence" value="ECO:0007669"/>
    <property type="project" value="UniProtKB-ARBA"/>
</dbReference>
<proteinExistence type="predicted"/>
<evidence type="ECO:0000259" key="5">
    <source>
        <dbReference type="PROSITE" id="PS50280"/>
    </source>
</evidence>
<dbReference type="VEuPathDB" id="VectorBase:CSON005225"/>